<dbReference type="EMBL" id="MG010897">
    <property type="protein sequence ID" value="AVD54045.1"/>
    <property type="molecule type" value="Genomic_RNA"/>
</dbReference>
<reference evidence="1" key="1">
    <citation type="submission" date="2017-09" db="EMBL/GenBank/DDBJ databases">
        <authorList>
            <person name="Ehlers B."/>
            <person name="Leendertz F.H."/>
        </authorList>
    </citation>
    <scope>NUCLEOTIDE SEQUENCE</scope>
    <source>
        <strain evidence="1">WUSTL</strain>
    </source>
</reference>
<proteinExistence type="predicted"/>
<organism evidence="1">
    <name type="scientific">Macaque picobirnavirus 12</name>
    <dbReference type="NCBI Taxonomy" id="2078792"/>
    <lineage>
        <taxon>Viruses</taxon>
        <taxon>Riboviria</taxon>
        <taxon>Orthornavirae</taxon>
        <taxon>Pisuviricota</taxon>
        <taxon>Duplopiviricetes</taxon>
        <taxon>Durnavirales</taxon>
        <taxon>Picobirnaviridae</taxon>
    </lineage>
</organism>
<name>A0A2L1FE73_9VIRU</name>
<sequence>MTNNQIQYQRNLETERTNRANELLRRRELSENARHNYQTEGLGRSQLAETIRNNTNMANISWYNAAENARSNKAREQEMARHNTATENITSYYNKGQLVNAQVANEVLRRRNEVQAAFNAGTLRNAANRLAEDTRHNMANEGLQATNNARTWESAEKDRRNRLINTALSNQGKFASTAIQGLSNLALSLLKYSK</sequence>
<protein>
    <submittedName>
        <fullName evidence="1">ORF1</fullName>
    </submittedName>
</protein>
<reference evidence="1" key="2">
    <citation type="journal article" date="2018" name="Virology">
        <title>Extensive conservation of prokaryotic ribosomal binding sites in known and novel picobirnaviruses.</title>
        <authorList>
            <person name="Krishnamurthy S.R."/>
            <person name="Wang D."/>
        </authorList>
    </citation>
    <scope>NUCLEOTIDE SEQUENCE</scope>
    <source>
        <strain evidence="1">WUSTL</strain>
    </source>
</reference>
<evidence type="ECO:0000313" key="1">
    <source>
        <dbReference type="EMBL" id="AVD54045.1"/>
    </source>
</evidence>
<accession>A0A2L1FE73</accession>